<organism evidence="1 2">
    <name type="scientific">Bradyrhizobium elkanii</name>
    <dbReference type="NCBI Taxonomy" id="29448"/>
    <lineage>
        <taxon>Bacteria</taxon>
        <taxon>Pseudomonadati</taxon>
        <taxon>Pseudomonadota</taxon>
        <taxon>Alphaproteobacteria</taxon>
        <taxon>Hyphomicrobiales</taxon>
        <taxon>Nitrobacteraceae</taxon>
        <taxon>Bradyrhizobium</taxon>
    </lineage>
</organism>
<reference evidence="1" key="1">
    <citation type="submission" date="2021-02" db="EMBL/GenBank/DDBJ databases">
        <title>Genomic Encyclopedia of Type Strains, Phase IV (KMG-V): Genome sequencing to study the core and pangenomes of soil and plant-associated prokaryotes.</title>
        <authorList>
            <person name="Whitman W."/>
        </authorList>
    </citation>
    <scope>NUCLEOTIDE SEQUENCE</scope>
    <source>
        <strain evidence="1">USDA 406</strain>
    </source>
</reference>
<name>A0A8I1YEZ8_BRAEL</name>
<accession>A0A8I1YEZ8</accession>
<evidence type="ECO:0000313" key="2">
    <source>
        <dbReference type="Proteomes" id="UP000673383"/>
    </source>
</evidence>
<sequence length="164" mass="18390">MSASNKSKNKWILVRKVDGLLIPHAAYDVEMFQAIPENVPVRAQFAQPRSGPRHRLYRVILRLVTHNTDLFATEDSLHDTLLLSNGVVRPVMTTAGEIIMIPSSTAFDAMGEEEFKAYFDAALETIQAHIIPGIDLDELLKEARAQSNYKAANDNEERRNEEAA</sequence>
<evidence type="ECO:0000313" key="1">
    <source>
        <dbReference type="EMBL" id="MBP1296996.1"/>
    </source>
</evidence>
<proteinExistence type="predicted"/>
<dbReference type="AlphaFoldDB" id="A0A8I1YEZ8"/>
<dbReference type="EMBL" id="JAFICZ010000001">
    <property type="protein sequence ID" value="MBP1296996.1"/>
    <property type="molecule type" value="Genomic_DNA"/>
</dbReference>
<comment type="caution">
    <text evidence="1">The sequence shown here is derived from an EMBL/GenBank/DDBJ whole genome shotgun (WGS) entry which is preliminary data.</text>
</comment>
<protein>
    <submittedName>
        <fullName evidence="1">Uncharacterized protein</fullName>
    </submittedName>
</protein>
<dbReference type="Proteomes" id="UP000673383">
    <property type="component" value="Unassembled WGS sequence"/>
</dbReference>
<dbReference type="RefSeq" id="WP_194483219.1">
    <property type="nucleotide sequence ID" value="NZ_JAFICZ010000001.1"/>
</dbReference>
<gene>
    <name evidence="1" type="ORF">JOH49_006749</name>
</gene>